<dbReference type="Proteomes" id="UP000320421">
    <property type="component" value="Chromosome"/>
</dbReference>
<feature type="signal peptide" evidence="1">
    <location>
        <begin position="1"/>
        <end position="23"/>
    </location>
</feature>
<name>A0A517PNU7_9PLAN</name>
<reference evidence="3 4" key="1">
    <citation type="submission" date="2019-02" db="EMBL/GenBank/DDBJ databases">
        <title>Deep-cultivation of Planctomycetes and their phenomic and genomic characterization uncovers novel biology.</title>
        <authorList>
            <person name="Wiegand S."/>
            <person name="Jogler M."/>
            <person name="Boedeker C."/>
            <person name="Pinto D."/>
            <person name="Vollmers J."/>
            <person name="Rivas-Marin E."/>
            <person name="Kohn T."/>
            <person name="Peeters S.H."/>
            <person name="Heuer A."/>
            <person name="Rast P."/>
            <person name="Oberbeckmann S."/>
            <person name="Bunk B."/>
            <person name="Jeske O."/>
            <person name="Meyerdierks A."/>
            <person name="Storesund J.E."/>
            <person name="Kallscheuer N."/>
            <person name="Luecker S."/>
            <person name="Lage O.M."/>
            <person name="Pohl T."/>
            <person name="Merkel B.J."/>
            <person name="Hornburger P."/>
            <person name="Mueller R.-W."/>
            <person name="Bruemmer F."/>
            <person name="Labrenz M."/>
            <person name="Spormann A.M."/>
            <person name="Op den Camp H."/>
            <person name="Overmann J."/>
            <person name="Amann R."/>
            <person name="Jetten M.S.M."/>
            <person name="Mascher T."/>
            <person name="Medema M.H."/>
            <person name="Devos D.P."/>
            <person name="Kaster A.-K."/>
            <person name="Ovreas L."/>
            <person name="Rohde M."/>
            <person name="Galperin M.Y."/>
            <person name="Jogler C."/>
        </authorList>
    </citation>
    <scope>NUCLEOTIDE SEQUENCE [LARGE SCALE GENOMIC DNA]</scope>
    <source>
        <strain evidence="3 4">HG66A1</strain>
    </source>
</reference>
<dbReference type="OrthoDB" id="41724at2"/>
<evidence type="ECO:0000259" key="2">
    <source>
        <dbReference type="Pfam" id="PF13088"/>
    </source>
</evidence>
<gene>
    <name evidence="3" type="ORF">HG66A1_28440</name>
</gene>
<dbReference type="AlphaFoldDB" id="A0A517PNU7"/>
<keyword evidence="1" id="KW-0732">Signal</keyword>
<dbReference type="RefSeq" id="WP_145184739.1">
    <property type="nucleotide sequence ID" value="NZ_CP036266.1"/>
</dbReference>
<dbReference type="SUPFAM" id="SSF50939">
    <property type="entry name" value="Sialidases"/>
    <property type="match status" value="1"/>
</dbReference>
<protein>
    <recommendedName>
        <fullName evidence="2">Sialidase domain-containing protein</fullName>
    </recommendedName>
</protein>
<dbReference type="InterPro" id="IPR036278">
    <property type="entry name" value="Sialidase_sf"/>
</dbReference>
<sequence length="415" mass="46635" precursor="true">MKHLIYTLTLLTSITAALVTAVAAEKSESPVIVLNLPGSGTDPAAIDYQSLPVLKGEHAIINPAALGPYPRKSDKIDLRDLRLNLHNYLIYHDGKFWCIWSDGPRIEDEPTQEIKYATSVDGLHWSPAKSVTGTPEKPHAFIARGLWLRDGQLLILAAKYQGHGAFGPPDKKHLELVAYRWEPQQDKWVYEGKLYDNAINNFPPQKLPSDNWILTRRDSRFNVSVLIGGVKALDDWQSFPVVGVKQVSGFRPDEPIFWVLPDNSLYALFRDNGKSQRLFFSTSQDEGRTWDTPVLSNFPNAKSKLFSLATSHGYRVLVLNANPQVNRRELHLAVSPDNKTFTRLAKLEIPSPAELPAELASLNKKFSAGIASLQYPHVIEHDDSLYIAFSRNKLQTEVFRVKLTDIDALLKADHN</sequence>
<proteinExistence type="predicted"/>
<dbReference type="InterPro" id="IPR011040">
    <property type="entry name" value="Sialidase"/>
</dbReference>
<dbReference type="Gene3D" id="2.120.10.10">
    <property type="match status" value="1"/>
</dbReference>
<feature type="chain" id="PRO_5021998670" description="Sialidase domain-containing protein" evidence="1">
    <location>
        <begin position="24"/>
        <end position="415"/>
    </location>
</feature>
<dbReference type="CDD" id="cd15482">
    <property type="entry name" value="Sialidase_non-viral"/>
    <property type="match status" value="1"/>
</dbReference>
<organism evidence="3 4">
    <name type="scientific">Gimesia chilikensis</name>
    <dbReference type="NCBI Taxonomy" id="2605989"/>
    <lineage>
        <taxon>Bacteria</taxon>
        <taxon>Pseudomonadati</taxon>
        <taxon>Planctomycetota</taxon>
        <taxon>Planctomycetia</taxon>
        <taxon>Planctomycetales</taxon>
        <taxon>Planctomycetaceae</taxon>
        <taxon>Gimesia</taxon>
    </lineage>
</organism>
<evidence type="ECO:0000313" key="3">
    <source>
        <dbReference type="EMBL" id="QDT21051.1"/>
    </source>
</evidence>
<evidence type="ECO:0000256" key="1">
    <source>
        <dbReference type="SAM" id="SignalP"/>
    </source>
</evidence>
<accession>A0A517PNU7</accession>
<keyword evidence="4" id="KW-1185">Reference proteome</keyword>
<evidence type="ECO:0000313" key="4">
    <source>
        <dbReference type="Proteomes" id="UP000320421"/>
    </source>
</evidence>
<dbReference type="PANTHER" id="PTHR43752">
    <property type="entry name" value="BNR/ASP-BOX REPEAT FAMILY PROTEIN"/>
    <property type="match status" value="1"/>
</dbReference>
<feature type="domain" description="Sialidase" evidence="2">
    <location>
        <begin position="254"/>
        <end position="386"/>
    </location>
</feature>
<dbReference type="EMBL" id="CP036266">
    <property type="protein sequence ID" value="QDT21051.1"/>
    <property type="molecule type" value="Genomic_DNA"/>
</dbReference>
<dbReference type="PANTHER" id="PTHR43752:SF2">
    <property type="entry name" value="BNR_ASP-BOX REPEAT FAMILY PROTEIN"/>
    <property type="match status" value="1"/>
</dbReference>
<dbReference type="Pfam" id="PF13088">
    <property type="entry name" value="BNR_2"/>
    <property type="match status" value="1"/>
</dbReference>